<dbReference type="CDD" id="cd04369">
    <property type="entry name" value="Bromodomain"/>
    <property type="match status" value="1"/>
</dbReference>
<dbReference type="InterPro" id="IPR038217">
    <property type="entry name" value="MRG_C_sf"/>
</dbReference>
<dbReference type="PROSITE" id="PS50014">
    <property type="entry name" value="BROMODOMAIN_2"/>
    <property type="match status" value="3"/>
</dbReference>
<dbReference type="InterPro" id="IPR036427">
    <property type="entry name" value="Bromodomain-like_sf"/>
</dbReference>
<dbReference type="Gene3D" id="1.20.920.10">
    <property type="entry name" value="Bromodomain-like"/>
    <property type="match status" value="3"/>
</dbReference>
<sequence>MSDPLVQVLRGLSSSPDGVLFSQDVCVQYPHLAAEYKARFPHRIDLGTMAQRAKDGQYRKSAVAAGAATVVAEVHLMVNNCLAYNLGNAYLEDQAIRFRTQALAALDKHFRTTGDALAHLLHLLSKTDDGSIFAKDVCEEFPDLAAQYKSMFPVRTDLGAMQKKAMSGSYKTLRQVQTDLDVMVNNCLRFNGEATHLGRQARSFHSQARRSLEKYFSIDGGVESWTVVSSSSPPTPHELSTPTTASVAALPTSRKRGRAEDSNSDDVIVVCAGGEPLPAAAAPQRTTATTTATSWMTPDNLKNLIAALDRPQDNGMFTTAVAKAYPEIAEQYSRVCPAPMDLDLMRTKATRKQYTSVTQLLNDVTLIAKNCVTYNGVGHPLAESAASFLRDATAIIQYAQDHHGAINKLVPATMQTAAPAPAGTLSSGNAEQIVQQQDEIVPLDAVSATPAPTGPVDTAILPLTPDLTALVQPKEKVLVTPHVALLAHQLPMRIPNAIREYIITKHLHQLHHQHPLNSEGSEVHAATDNKDGNIEERSEHFFLPQGHPSTVANVVEAFIAALKQREIHLTNSADALVNTAKENHQSIATGESASPLKVEVSEASLLASSLPLDDATRALARTLECREHLAKAEGLMQLLANVFDAAFLNVLLYRNERHLVDSWVATKLEAGALEAHSNNNNYPWSRIAHVELFIRLLLHIPQLGAVTAALASSPQIGEGVRVLYRHAKEVPLDAATKGVVATICIPLVEDFLCYAESRWDELSERR</sequence>
<feature type="domain" description="Bromo" evidence="4">
    <location>
        <begin position="309"/>
        <end position="382"/>
    </location>
</feature>
<gene>
    <name evidence="5" type="ORF">BSAL_26835</name>
</gene>
<evidence type="ECO:0000259" key="4">
    <source>
        <dbReference type="PROSITE" id="PS50014"/>
    </source>
</evidence>
<dbReference type="Proteomes" id="UP000051952">
    <property type="component" value="Unassembled WGS sequence"/>
</dbReference>
<evidence type="ECO:0000256" key="2">
    <source>
        <dbReference type="PROSITE-ProRule" id="PRU00035"/>
    </source>
</evidence>
<dbReference type="InterPro" id="IPR026541">
    <property type="entry name" value="MRG_dom"/>
</dbReference>
<dbReference type="VEuPathDB" id="TriTrypDB:BSAL_26835"/>
<dbReference type="PANTHER" id="PTHR22881">
    <property type="entry name" value="BROMODOMAIN CONTAINING PROTEIN"/>
    <property type="match status" value="1"/>
</dbReference>
<name>A0A0S4JMV7_BODSA</name>
<dbReference type="Pfam" id="PF05712">
    <property type="entry name" value="MRG"/>
    <property type="match status" value="1"/>
</dbReference>
<evidence type="ECO:0000313" key="5">
    <source>
        <dbReference type="EMBL" id="CUG90450.1"/>
    </source>
</evidence>
<feature type="domain" description="Bromo" evidence="4">
    <location>
        <begin position="13"/>
        <end position="92"/>
    </location>
</feature>
<feature type="region of interest" description="Disordered" evidence="3">
    <location>
        <begin position="229"/>
        <end position="263"/>
    </location>
</feature>
<dbReference type="SMART" id="SM00297">
    <property type="entry name" value="BROMO"/>
    <property type="match status" value="2"/>
</dbReference>
<accession>A0A0S4JMV7</accession>
<dbReference type="InterPro" id="IPR001487">
    <property type="entry name" value="Bromodomain"/>
</dbReference>
<evidence type="ECO:0000256" key="1">
    <source>
        <dbReference type="ARBA" id="ARBA00023117"/>
    </source>
</evidence>
<evidence type="ECO:0000313" key="6">
    <source>
        <dbReference type="Proteomes" id="UP000051952"/>
    </source>
</evidence>
<dbReference type="PANTHER" id="PTHR22881:SF27">
    <property type="entry name" value="BROMODOMAIN CONTAINING 7_9"/>
    <property type="match status" value="1"/>
</dbReference>
<dbReference type="InterPro" id="IPR051831">
    <property type="entry name" value="Bromodomain_contain_prot"/>
</dbReference>
<evidence type="ECO:0000256" key="3">
    <source>
        <dbReference type="SAM" id="MobiDB-lite"/>
    </source>
</evidence>
<keyword evidence="1 2" id="KW-0103">Bromodomain</keyword>
<dbReference type="Pfam" id="PF00439">
    <property type="entry name" value="Bromodomain"/>
    <property type="match status" value="3"/>
</dbReference>
<reference evidence="6" key="1">
    <citation type="submission" date="2015-09" db="EMBL/GenBank/DDBJ databases">
        <authorList>
            <consortium name="Pathogen Informatics"/>
        </authorList>
    </citation>
    <scope>NUCLEOTIDE SEQUENCE [LARGE SCALE GENOMIC DNA]</scope>
    <source>
        <strain evidence="6">Lake Konstanz</strain>
    </source>
</reference>
<dbReference type="Gene3D" id="1.10.274.30">
    <property type="entry name" value="MRG domain"/>
    <property type="match status" value="1"/>
</dbReference>
<dbReference type="AlphaFoldDB" id="A0A0S4JMV7"/>
<dbReference type="EMBL" id="CYKH01001831">
    <property type="protein sequence ID" value="CUG90450.1"/>
    <property type="molecule type" value="Genomic_DNA"/>
</dbReference>
<dbReference type="SUPFAM" id="SSF47370">
    <property type="entry name" value="Bromodomain"/>
    <property type="match status" value="3"/>
</dbReference>
<feature type="domain" description="Bromo" evidence="4">
    <location>
        <begin position="125"/>
        <end position="198"/>
    </location>
</feature>
<dbReference type="OMA" id="ICIPLVE"/>
<keyword evidence="6" id="KW-1185">Reference proteome</keyword>
<protein>
    <recommendedName>
        <fullName evidence="4">Bromo domain-containing protein</fullName>
    </recommendedName>
</protein>
<dbReference type="OrthoDB" id="278548at2759"/>
<proteinExistence type="predicted"/>
<organism evidence="5 6">
    <name type="scientific">Bodo saltans</name>
    <name type="common">Flagellated protozoan</name>
    <dbReference type="NCBI Taxonomy" id="75058"/>
    <lineage>
        <taxon>Eukaryota</taxon>
        <taxon>Discoba</taxon>
        <taxon>Euglenozoa</taxon>
        <taxon>Kinetoplastea</taxon>
        <taxon>Metakinetoplastina</taxon>
        <taxon>Eubodonida</taxon>
        <taxon>Bodonidae</taxon>
        <taxon>Bodo</taxon>
    </lineage>
</organism>